<feature type="region of interest" description="Disordered" evidence="1">
    <location>
        <begin position="1"/>
        <end position="20"/>
    </location>
</feature>
<keyword evidence="3" id="KW-1185">Reference proteome</keyword>
<evidence type="ECO:0000313" key="2">
    <source>
        <dbReference type="EMBL" id="MPC63339.1"/>
    </source>
</evidence>
<evidence type="ECO:0000313" key="3">
    <source>
        <dbReference type="Proteomes" id="UP000324222"/>
    </source>
</evidence>
<protein>
    <submittedName>
        <fullName evidence="2">Uncharacterized protein</fullName>
    </submittedName>
</protein>
<comment type="caution">
    <text evidence="2">The sequence shown here is derived from an EMBL/GenBank/DDBJ whole genome shotgun (WGS) entry which is preliminary data.</text>
</comment>
<evidence type="ECO:0000256" key="1">
    <source>
        <dbReference type="SAM" id="MobiDB-lite"/>
    </source>
</evidence>
<dbReference type="AlphaFoldDB" id="A0A5B7H0C0"/>
<sequence>MLFHHAETSRSTLAAKRPAP</sequence>
<accession>A0A5B7H0C0</accession>
<reference evidence="2 3" key="1">
    <citation type="submission" date="2019-05" db="EMBL/GenBank/DDBJ databases">
        <title>Another draft genome of Portunus trituberculatus and its Hox gene families provides insights of decapod evolution.</title>
        <authorList>
            <person name="Jeong J.-H."/>
            <person name="Song I."/>
            <person name="Kim S."/>
            <person name="Choi T."/>
            <person name="Kim D."/>
            <person name="Ryu S."/>
            <person name="Kim W."/>
        </authorList>
    </citation>
    <scope>NUCLEOTIDE SEQUENCE [LARGE SCALE GENOMIC DNA]</scope>
    <source>
        <tissue evidence="2">Muscle</tissue>
    </source>
</reference>
<gene>
    <name evidence="2" type="ORF">E2C01_057437</name>
</gene>
<organism evidence="2 3">
    <name type="scientific">Portunus trituberculatus</name>
    <name type="common">Swimming crab</name>
    <name type="synonym">Neptunus trituberculatus</name>
    <dbReference type="NCBI Taxonomy" id="210409"/>
    <lineage>
        <taxon>Eukaryota</taxon>
        <taxon>Metazoa</taxon>
        <taxon>Ecdysozoa</taxon>
        <taxon>Arthropoda</taxon>
        <taxon>Crustacea</taxon>
        <taxon>Multicrustacea</taxon>
        <taxon>Malacostraca</taxon>
        <taxon>Eumalacostraca</taxon>
        <taxon>Eucarida</taxon>
        <taxon>Decapoda</taxon>
        <taxon>Pleocyemata</taxon>
        <taxon>Brachyura</taxon>
        <taxon>Eubrachyura</taxon>
        <taxon>Portunoidea</taxon>
        <taxon>Portunidae</taxon>
        <taxon>Portuninae</taxon>
        <taxon>Portunus</taxon>
    </lineage>
</organism>
<dbReference type="Proteomes" id="UP000324222">
    <property type="component" value="Unassembled WGS sequence"/>
</dbReference>
<proteinExistence type="predicted"/>
<name>A0A5B7H0C0_PORTR</name>
<dbReference type="EMBL" id="VSRR010020681">
    <property type="protein sequence ID" value="MPC63339.1"/>
    <property type="molecule type" value="Genomic_DNA"/>
</dbReference>